<evidence type="ECO:0000313" key="2">
    <source>
        <dbReference type="Proteomes" id="UP001597301"/>
    </source>
</evidence>
<accession>A0ABW4KHE4</accession>
<name>A0ABW4KHE4_9BACI</name>
<sequence length="323" mass="38535">MRELIIKFGKEGEYYRELDEERNYLLCEANEIVQKIKIRLDQEKRTVKQKTVELWMNGQKVLVTQMGFDKEQSLEKQLEEALCKTNKEQRKHVKKFKEYAEKERQLFLNREFKTFAIRFDQVLGKPDLVPFPLVLEVDKLKKLFDEVYPHVATGFYSYLEEIITSIDSSYRTIVKQVRQNKTFINDAGLNKEVEFWFEDDEYFSKFVRYAAASFQSVSKKRIDALYPRFRPYQELETFLFEFLGREMGFSDAYELHAELNNAFLKEYDKILFQGTVLKTDEMVKSLVLAPVIQKYWEKLPEIMEFDGKVILDAEQEQVTVSEH</sequence>
<dbReference type="EMBL" id="JBHUEO010000037">
    <property type="protein sequence ID" value="MFD1707567.1"/>
    <property type="molecule type" value="Genomic_DNA"/>
</dbReference>
<comment type="caution">
    <text evidence="1">The sequence shown here is derived from an EMBL/GenBank/DDBJ whole genome shotgun (WGS) entry which is preliminary data.</text>
</comment>
<organism evidence="1 2">
    <name type="scientific">Siminovitchia sediminis</name>
    <dbReference type="NCBI Taxonomy" id="1274353"/>
    <lineage>
        <taxon>Bacteria</taxon>
        <taxon>Bacillati</taxon>
        <taxon>Bacillota</taxon>
        <taxon>Bacilli</taxon>
        <taxon>Bacillales</taxon>
        <taxon>Bacillaceae</taxon>
        <taxon>Siminovitchia</taxon>
    </lineage>
</organism>
<proteinExistence type="predicted"/>
<reference evidence="2" key="1">
    <citation type="journal article" date="2019" name="Int. J. Syst. Evol. Microbiol.">
        <title>The Global Catalogue of Microorganisms (GCM) 10K type strain sequencing project: providing services to taxonomists for standard genome sequencing and annotation.</title>
        <authorList>
            <consortium name="The Broad Institute Genomics Platform"/>
            <consortium name="The Broad Institute Genome Sequencing Center for Infectious Disease"/>
            <person name="Wu L."/>
            <person name="Ma J."/>
        </authorList>
    </citation>
    <scope>NUCLEOTIDE SEQUENCE [LARGE SCALE GENOMIC DNA]</scope>
    <source>
        <strain evidence="2">CGMCC 1.12295</strain>
    </source>
</reference>
<evidence type="ECO:0008006" key="3">
    <source>
        <dbReference type="Google" id="ProtNLM"/>
    </source>
</evidence>
<dbReference type="Proteomes" id="UP001597301">
    <property type="component" value="Unassembled WGS sequence"/>
</dbReference>
<gene>
    <name evidence="1" type="ORF">ACFSCZ_12615</name>
</gene>
<keyword evidence="2" id="KW-1185">Reference proteome</keyword>
<evidence type="ECO:0000313" key="1">
    <source>
        <dbReference type="EMBL" id="MFD1707567.1"/>
    </source>
</evidence>
<dbReference type="RefSeq" id="WP_380774280.1">
    <property type="nucleotide sequence ID" value="NZ_JBHUEO010000037.1"/>
</dbReference>
<protein>
    <recommendedName>
        <fullName evidence="3">Sporulation protein YtxC</fullName>
    </recommendedName>
</protein>